<dbReference type="EMBL" id="FN653029">
    <property type="protein sequence ID" value="CBY08114.1"/>
    <property type="molecule type" value="Genomic_DNA"/>
</dbReference>
<organism evidence="2">
    <name type="scientific">Oikopleura dioica</name>
    <name type="common">Tunicate</name>
    <dbReference type="NCBI Taxonomy" id="34765"/>
    <lineage>
        <taxon>Eukaryota</taxon>
        <taxon>Metazoa</taxon>
        <taxon>Chordata</taxon>
        <taxon>Tunicata</taxon>
        <taxon>Appendicularia</taxon>
        <taxon>Copelata</taxon>
        <taxon>Oikopleuridae</taxon>
        <taxon>Oikopleura</taxon>
    </lineage>
</organism>
<evidence type="ECO:0000256" key="1">
    <source>
        <dbReference type="SAM" id="Coils"/>
    </source>
</evidence>
<dbReference type="Proteomes" id="UP000001307">
    <property type="component" value="Unassembled WGS sequence"/>
</dbReference>
<dbReference type="OrthoDB" id="10500452at2759"/>
<accession>E4X868</accession>
<dbReference type="AlphaFoldDB" id="E4X868"/>
<evidence type="ECO:0000313" key="3">
    <source>
        <dbReference type="Proteomes" id="UP000001307"/>
    </source>
</evidence>
<dbReference type="InParanoid" id="E4X868"/>
<keyword evidence="3" id="KW-1185">Reference proteome</keyword>
<reference evidence="2" key="1">
    <citation type="journal article" date="2010" name="Science">
        <title>Plasticity of animal genome architecture unmasked by rapid evolution of a pelagic tunicate.</title>
        <authorList>
            <person name="Denoeud F."/>
            <person name="Henriet S."/>
            <person name="Mungpakdee S."/>
            <person name="Aury J.M."/>
            <person name="Da Silva C."/>
            <person name="Brinkmann H."/>
            <person name="Mikhaleva J."/>
            <person name="Olsen L.C."/>
            <person name="Jubin C."/>
            <person name="Canestro C."/>
            <person name="Bouquet J.M."/>
            <person name="Danks G."/>
            <person name="Poulain J."/>
            <person name="Campsteijn C."/>
            <person name="Adamski M."/>
            <person name="Cross I."/>
            <person name="Yadetie F."/>
            <person name="Muffato M."/>
            <person name="Louis A."/>
            <person name="Butcher S."/>
            <person name="Tsagkogeorga G."/>
            <person name="Konrad A."/>
            <person name="Singh S."/>
            <person name="Jensen M.F."/>
            <person name="Cong E.H."/>
            <person name="Eikeseth-Otteraa H."/>
            <person name="Noel B."/>
            <person name="Anthouard V."/>
            <person name="Porcel B.M."/>
            <person name="Kachouri-Lafond R."/>
            <person name="Nishino A."/>
            <person name="Ugolini M."/>
            <person name="Chourrout P."/>
            <person name="Nishida H."/>
            <person name="Aasland R."/>
            <person name="Huzurbazar S."/>
            <person name="Westhof E."/>
            <person name="Delsuc F."/>
            <person name="Lehrach H."/>
            <person name="Reinhardt R."/>
            <person name="Weissenbach J."/>
            <person name="Roy S.W."/>
            <person name="Artiguenave F."/>
            <person name="Postlethwait J.H."/>
            <person name="Manak J.R."/>
            <person name="Thompson E.M."/>
            <person name="Jaillon O."/>
            <person name="Du Pasquier L."/>
            <person name="Boudinot P."/>
            <person name="Liberles D.A."/>
            <person name="Volff J.N."/>
            <person name="Philippe H."/>
            <person name="Lenhard B."/>
            <person name="Roest Crollius H."/>
            <person name="Wincker P."/>
            <person name="Chourrout D."/>
        </authorList>
    </citation>
    <scope>NUCLEOTIDE SEQUENCE [LARGE SCALE GENOMIC DNA]</scope>
</reference>
<gene>
    <name evidence="2" type="ORF">GSOID_T00004123001</name>
</gene>
<name>E4X868_OIKDI</name>
<sequence length="418" mass="48022">MLTTLFLSFDLGECTTHAFGYQATAIFHARSYNVVDKETARGAFAVLAAQIGHLGQQLQRGQPACDLHKAGRVPCDLLDLSRDEEGCQIVQRLVTLLVYISDSCNEAWIKKYDAYVQELEIAAQPADGSECPLLGDLLERHEIRDMNLQHAEEFDRSIEETLSEAKIIGNEQRAKYREIVATHRQAAQKRRKTKQEMRKQKNEDAKKLRFEARVRSRLDKRRQAAERRLEEAKLLVDRELQELERVEMAVENSDNGDISMLFDTSEDIFIEEEEPEYEFEEEFTREIQNLFFGEPLSQSASLCTLPGMDRAEDLTNHAMQKIAFIKKFNEFARSRLMGRVESRFEGLLKYVFSSNLQCEGIQVNCDGLAVIFGRGNVEDIDELLEYATELVSDIEQSCQSYSFSEFYVTIDGRVDKFL</sequence>
<feature type="coiled-coil region" evidence="1">
    <location>
        <begin position="183"/>
        <end position="249"/>
    </location>
</feature>
<keyword evidence="1" id="KW-0175">Coiled coil</keyword>
<evidence type="ECO:0000313" key="2">
    <source>
        <dbReference type="EMBL" id="CBY08114.1"/>
    </source>
</evidence>
<protein>
    <submittedName>
        <fullName evidence="2">Uncharacterized protein</fullName>
    </submittedName>
</protein>
<proteinExistence type="predicted"/>